<keyword evidence="3" id="KW-0597">Phosphoprotein</keyword>
<dbReference type="GO" id="GO:0000287">
    <property type="term" value="F:magnesium ion binding"/>
    <property type="evidence" value="ECO:0007669"/>
    <property type="project" value="InterPro"/>
</dbReference>
<keyword evidence="6" id="KW-0413">Isomerase</keyword>
<evidence type="ECO:0000259" key="11">
    <source>
        <dbReference type="Pfam" id="PF02880"/>
    </source>
</evidence>
<dbReference type="GO" id="GO:0009252">
    <property type="term" value="P:peptidoglycan biosynthetic process"/>
    <property type="evidence" value="ECO:0007669"/>
    <property type="project" value="TreeGrafter"/>
</dbReference>
<evidence type="ECO:0000256" key="7">
    <source>
        <dbReference type="RuleBase" id="RU004326"/>
    </source>
</evidence>
<comment type="similarity">
    <text evidence="2 7">Belongs to the phosphohexose mutase family.</text>
</comment>
<dbReference type="Pfam" id="PF02878">
    <property type="entry name" value="PGM_PMM_I"/>
    <property type="match status" value="1"/>
</dbReference>
<keyword evidence="4 7" id="KW-0479">Metal-binding</keyword>
<dbReference type="Gene3D" id="3.40.120.10">
    <property type="entry name" value="Alpha-D-Glucose-1,6-Bisphosphate, subunit A, domain 3"/>
    <property type="match status" value="3"/>
</dbReference>
<sequence>METGSYSISDLMLNSGVRFGTSGARGLVSAITDQVAYSYTYAFLQHLEISGQLKTNRRVAIAGDFRPSTPRIMAAVCKAAIDRGLQVINCGYIPSPAIALYGLQQGIPSIMITGSHIPDDRNGIKFNRLDGEILKEDEQAIRDQVIEIPEQLFDQQGYFAQKQDLPSVNRTAYENYVRRYTNFFSPMCLEGLRIGLYEHSSVARESAAEVLEALGAEVIRLGYSDQFVPVDTEAIRPEDIALAKDWANIHDLDSIVSTDGDGDRPLVSDEKGEWLRGDMAGMLCAYFLNAEWVATPVSSSSAVERSGWFTGVSRTRIGSPYVISAMSTLLDEGREGVVGYEANGGFLNADTLVYGDKMLEPLPTRDALIVIVGILNRTQNGALKVSELCASAPARFTSSNRLKAFPIDLSQERLAAFTSGNFERDSRAIEQVFGNQFGEVKSIDLTDGVRITFKGEDIIHLRPSGNAPELRCYTEADSEQWVREMNRICLNLLEEWRVH</sequence>
<dbReference type="InterPro" id="IPR005845">
    <property type="entry name" value="A-D-PHexomutase_a/b/a-II"/>
</dbReference>
<evidence type="ECO:0000256" key="1">
    <source>
        <dbReference type="ARBA" id="ARBA00001946"/>
    </source>
</evidence>
<keyword evidence="5 7" id="KW-0460">Magnesium</keyword>
<dbReference type="PROSITE" id="PS00710">
    <property type="entry name" value="PGM_PMM"/>
    <property type="match status" value="1"/>
</dbReference>
<dbReference type="PANTHER" id="PTHR42946:SF1">
    <property type="entry name" value="PHOSPHOGLUCOMUTASE (ALPHA-D-GLUCOSE-1,6-BISPHOSPHATE-DEPENDENT)"/>
    <property type="match status" value="1"/>
</dbReference>
<accession>A0A9E4K6B2</accession>
<reference evidence="12" key="1">
    <citation type="journal article" date="2021" name="Proc. Natl. Acad. Sci. U.S.A.">
        <title>Global biogeography of chemosynthetic symbionts reveals both localized and globally distributed symbiont groups. .</title>
        <authorList>
            <person name="Osvatic J.T."/>
            <person name="Wilkins L.G.E."/>
            <person name="Leibrecht L."/>
            <person name="Leray M."/>
            <person name="Zauner S."/>
            <person name="Polzin J."/>
            <person name="Camacho Y."/>
            <person name="Gros O."/>
            <person name="van Gils J.A."/>
            <person name="Eisen J.A."/>
            <person name="Petersen J.M."/>
            <person name="Yuen B."/>
        </authorList>
    </citation>
    <scope>NUCLEOTIDE SEQUENCE</scope>
    <source>
        <strain evidence="12">MAGL173</strain>
    </source>
</reference>
<dbReference type="Proteomes" id="UP000886687">
    <property type="component" value="Unassembled WGS sequence"/>
</dbReference>
<dbReference type="InterPro" id="IPR036900">
    <property type="entry name" value="A-D-PHexomutase_C_sf"/>
</dbReference>
<dbReference type="InterPro" id="IPR016066">
    <property type="entry name" value="A-D-PHexomutase_CS"/>
</dbReference>
<evidence type="ECO:0000256" key="5">
    <source>
        <dbReference type="ARBA" id="ARBA00022842"/>
    </source>
</evidence>
<dbReference type="GO" id="GO:0004615">
    <property type="term" value="F:phosphomannomutase activity"/>
    <property type="evidence" value="ECO:0007669"/>
    <property type="project" value="TreeGrafter"/>
</dbReference>
<feature type="domain" description="Alpha-D-phosphohexomutase alpha/beta/alpha" evidence="9">
    <location>
        <begin position="18"/>
        <end position="148"/>
    </location>
</feature>
<dbReference type="Pfam" id="PF02880">
    <property type="entry name" value="PGM_PMM_III"/>
    <property type="match status" value="1"/>
</dbReference>
<dbReference type="PANTHER" id="PTHR42946">
    <property type="entry name" value="PHOSPHOHEXOSE MUTASE"/>
    <property type="match status" value="1"/>
</dbReference>
<dbReference type="GO" id="GO:0008966">
    <property type="term" value="F:phosphoglucosamine mutase activity"/>
    <property type="evidence" value="ECO:0007669"/>
    <property type="project" value="TreeGrafter"/>
</dbReference>
<evidence type="ECO:0000259" key="9">
    <source>
        <dbReference type="Pfam" id="PF02878"/>
    </source>
</evidence>
<dbReference type="CDD" id="cd03088">
    <property type="entry name" value="ManB"/>
    <property type="match status" value="1"/>
</dbReference>
<feature type="domain" description="Alpha-D-phosphohexomutase alpha/beta/alpha" evidence="11">
    <location>
        <begin position="277"/>
        <end position="395"/>
    </location>
</feature>
<feature type="domain" description="Alpha-D-phosphohexomutase C-terminal" evidence="8">
    <location>
        <begin position="427"/>
        <end position="485"/>
    </location>
</feature>
<organism evidence="12 13">
    <name type="scientific">Candidatus Thiodiazotropha lotti</name>
    <dbReference type="NCBI Taxonomy" id="2792787"/>
    <lineage>
        <taxon>Bacteria</taxon>
        <taxon>Pseudomonadati</taxon>
        <taxon>Pseudomonadota</taxon>
        <taxon>Gammaproteobacteria</taxon>
        <taxon>Chromatiales</taxon>
        <taxon>Sedimenticolaceae</taxon>
        <taxon>Candidatus Thiodiazotropha</taxon>
    </lineage>
</organism>
<dbReference type="InterPro" id="IPR005844">
    <property type="entry name" value="A-D-PHexomutase_a/b/a-I"/>
</dbReference>
<evidence type="ECO:0000256" key="2">
    <source>
        <dbReference type="ARBA" id="ARBA00010231"/>
    </source>
</evidence>
<dbReference type="InterPro" id="IPR005843">
    <property type="entry name" value="A-D-PHexomutase_C"/>
</dbReference>
<dbReference type="GO" id="GO:0005829">
    <property type="term" value="C:cytosol"/>
    <property type="evidence" value="ECO:0007669"/>
    <property type="project" value="TreeGrafter"/>
</dbReference>
<evidence type="ECO:0000313" key="13">
    <source>
        <dbReference type="Proteomes" id="UP000886687"/>
    </source>
</evidence>
<dbReference type="InterPro" id="IPR005846">
    <property type="entry name" value="A-D-PHexomutase_a/b/a-III"/>
</dbReference>
<comment type="caution">
    <text evidence="12">The sequence shown here is derived from an EMBL/GenBank/DDBJ whole genome shotgun (WGS) entry which is preliminary data.</text>
</comment>
<evidence type="ECO:0000259" key="8">
    <source>
        <dbReference type="Pfam" id="PF00408"/>
    </source>
</evidence>
<dbReference type="GO" id="GO:0006048">
    <property type="term" value="P:UDP-N-acetylglucosamine biosynthetic process"/>
    <property type="evidence" value="ECO:0007669"/>
    <property type="project" value="TreeGrafter"/>
</dbReference>
<feature type="domain" description="Alpha-D-phosphohexomutase alpha/beta/alpha" evidence="10">
    <location>
        <begin position="175"/>
        <end position="272"/>
    </location>
</feature>
<dbReference type="InterPro" id="IPR016055">
    <property type="entry name" value="A-D-PHexomutase_a/b/a-I/II/III"/>
</dbReference>
<evidence type="ECO:0000256" key="3">
    <source>
        <dbReference type="ARBA" id="ARBA00022553"/>
    </source>
</evidence>
<dbReference type="GO" id="GO:0005975">
    <property type="term" value="P:carbohydrate metabolic process"/>
    <property type="evidence" value="ECO:0007669"/>
    <property type="project" value="InterPro"/>
</dbReference>
<dbReference type="InterPro" id="IPR050060">
    <property type="entry name" value="Phosphoglucosamine_mutase"/>
</dbReference>
<dbReference type="SUPFAM" id="SSF53738">
    <property type="entry name" value="Phosphoglucomutase, first 3 domains"/>
    <property type="match status" value="3"/>
</dbReference>
<gene>
    <name evidence="12" type="ORF">JAZ04_12345</name>
</gene>
<proteinExistence type="inferred from homology"/>
<evidence type="ECO:0000256" key="4">
    <source>
        <dbReference type="ARBA" id="ARBA00022723"/>
    </source>
</evidence>
<dbReference type="EMBL" id="JAEPDI010000009">
    <property type="protein sequence ID" value="MCG7939626.1"/>
    <property type="molecule type" value="Genomic_DNA"/>
</dbReference>
<name>A0A9E4K6B2_9GAMM</name>
<dbReference type="SUPFAM" id="SSF55957">
    <property type="entry name" value="Phosphoglucomutase, C-terminal domain"/>
    <property type="match status" value="1"/>
</dbReference>
<evidence type="ECO:0000259" key="10">
    <source>
        <dbReference type="Pfam" id="PF02879"/>
    </source>
</evidence>
<protein>
    <submittedName>
        <fullName evidence="12">Phosphomannomutase</fullName>
    </submittedName>
</protein>
<evidence type="ECO:0000313" key="12">
    <source>
        <dbReference type="EMBL" id="MCG7939626.1"/>
    </source>
</evidence>
<dbReference type="Pfam" id="PF02879">
    <property type="entry name" value="PGM_PMM_II"/>
    <property type="match status" value="1"/>
</dbReference>
<dbReference type="Gene3D" id="3.30.310.50">
    <property type="entry name" value="Alpha-D-phosphohexomutase, C-terminal domain"/>
    <property type="match status" value="1"/>
</dbReference>
<evidence type="ECO:0000256" key="6">
    <source>
        <dbReference type="ARBA" id="ARBA00023235"/>
    </source>
</evidence>
<dbReference type="Pfam" id="PF00408">
    <property type="entry name" value="PGM_PMM_IV"/>
    <property type="match status" value="1"/>
</dbReference>
<dbReference type="AlphaFoldDB" id="A0A9E4K6B2"/>
<comment type="cofactor">
    <cofactor evidence="1">
        <name>Mg(2+)</name>
        <dbReference type="ChEBI" id="CHEBI:18420"/>
    </cofactor>
</comment>